<accession>A0A9X5FEJ2</accession>
<dbReference type="PROSITE" id="PS51257">
    <property type="entry name" value="PROKAR_LIPOPROTEIN"/>
    <property type="match status" value="1"/>
</dbReference>
<protein>
    <recommendedName>
        <fullName evidence="6">Peptidyl-prolyl cis-trans isomerase</fullName>
        <ecNumber evidence="6">5.2.1.8</ecNumber>
    </recommendedName>
</protein>
<dbReference type="GO" id="GO:0003755">
    <property type="term" value="F:peptidyl-prolyl cis-trans isomerase activity"/>
    <property type="evidence" value="ECO:0007669"/>
    <property type="project" value="UniProtKB-UniRule"/>
</dbReference>
<comment type="caution">
    <text evidence="10">The sequence shown here is derived from an EMBL/GenBank/DDBJ whole genome shotgun (WGS) entry which is preliminary data.</text>
</comment>
<evidence type="ECO:0000256" key="5">
    <source>
        <dbReference type="PROSITE-ProRule" id="PRU00277"/>
    </source>
</evidence>
<evidence type="ECO:0000256" key="6">
    <source>
        <dbReference type="RuleBase" id="RU003915"/>
    </source>
</evidence>
<evidence type="ECO:0000256" key="2">
    <source>
        <dbReference type="ARBA" id="ARBA00006577"/>
    </source>
</evidence>
<dbReference type="EMBL" id="JAAXOW010000003">
    <property type="protein sequence ID" value="NKX93837.1"/>
    <property type="molecule type" value="Genomic_DNA"/>
</dbReference>
<reference evidence="10 11" key="1">
    <citation type="submission" date="2020-04" db="EMBL/GenBank/DDBJ databases">
        <title>MicrobeNet Type strains.</title>
        <authorList>
            <person name="Nicholson A.C."/>
        </authorList>
    </citation>
    <scope>NUCLEOTIDE SEQUENCE [LARGE SCALE GENOMIC DNA]</scope>
    <source>
        <strain evidence="10 11">ATCC BAA-789</strain>
    </source>
</reference>
<keyword evidence="4 5" id="KW-0413">Isomerase</keyword>
<feature type="signal peptide" evidence="8">
    <location>
        <begin position="1"/>
        <end position="21"/>
    </location>
</feature>
<dbReference type="Pfam" id="PF00254">
    <property type="entry name" value="FKBP_C"/>
    <property type="match status" value="1"/>
</dbReference>
<dbReference type="InterPro" id="IPR001179">
    <property type="entry name" value="PPIase_FKBP_dom"/>
</dbReference>
<evidence type="ECO:0000256" key="1">
    <source>
        <dbReference type="ARBA" id="ARBA00000971"/>
    </source>
</evidence>
<evidence type="ECO:0000256" key="8">
    <source>
        <dbReference type="SAM" id="SignalP"/>
    </source>
</evidence>
<keyword evidence="8" id="KW-0732">Signal</keyword>
<dbReference type="RefSeq" id="WP_168447881.1">
    <property type="nucleotide sequence ID" value="NZ_JAAXOW010000003.1"/>
</dbReference>
<keyword evidence="3 5" id="KW-0697">Rotamase</keyword>
<evidence type="ECO:0000313" key="10">
    <source>
        <dbReference type="EMBL" id="NKX93837.1"/>
    </source>
</evidence>
<dbReference type="AlphaFoldDB" id="A0A9X5FEJ2"/>
<keyword evidence="11" id="KW-1185">Reference proteome</keyword>
<dbReference type="Proteomes" id="UP000774283">
    <property type="component" value="Unassembled WGS sequence"/>
</dbReference>
<feature type="chain" id="PRO_5040878784" description="Peptidyl-prolyl cis-trans isomerase" evidence="8">
    <location>
        <begin position="22"/>
        <end position="318"/>
    </location>
</feature>
<sequence length="318" mass="31882">MSRTLQRRTAILAVASLLVLAGCSDDSEPSAPTTPAPTSGSSVTTAATACTPVTDSSSKLIAATTIGGELGTAPTLKVDPKLEVTAEEIVVACNGDGPAIAEGDIVSYLGRAVSVADSTELGVTENVAMMQALKGELAEGGLAGLNVGTRLVLATPNDGAPAVQVLELVASVPGVPVVTDKKVGDEGLPTADAPAGKKPTITIPEGGVTSEGVTRVVLTEGDGEVLKTTDKIAAHYVGVKGSDGEQFDASWDRGAEPLEFGLDGVVAGWTHGLAGLKVGTTVLLVIPPAYGYGLSAGNALQADTLVFVVTIEKLVTEG</sequence>
<dbReference type="Gene3D" id="3.10.50.40">
    <property type="match status" value="1"/>
</dbReference>
<evidence type="ECO:0000313" key="11">
    <source>
        <dbReference type="Proteomes" id="UP000774283"/>
    </source>
</evidence>
<comment type="catalytic activity">
    <reaction evidence="1 5 6">
        <text>[protein]-peptidylproline (omega=180) = [protein]-peptidylproline (omega=0)</text>
        <dbReference type="Rhea" id="RHEA:16237"/>
        <dbReference type="Rhea" id="RHEA-COMP:10747"/>
        <dbReference type="Rhea" id="RHEA-COMP:10748"/>
        <dbReference type="ChEBI" id="CHEBI:83833"/>
        <dbReference type="ChEBI" id="CHEBI:83834"/>
        <dbReference type="EC" id="5.2.1.8"/>
    </reaction>
</comment>
<evidence type="ECO:0000259" key="9">
    <source>
        <dbReference type="PROSITE" id="PS50059"/>
    </source>
</evidence>
<feature type="region of interest" description="Disordered" evidence="7">
    <location>
        <begin position="186"/>
        <end position="205"/>
    </location>
</feature>
<organism evidence="10 11">
    <name type="scientific">Sanguibacter hominis ATCC BAA-789</name>
    <dbReference type="NCBI Taxonomy" id="1312740"/>
    <lineage>
        <taxon>Bacteria</taxon>
        <taxon>Bacillati</taxon>
        <taxon>Actinomycetota</taxon>
        <taxon>Actinomycetes</taxon>
        <taxon>Micrococcales</taxon>
        <taxon>Sanguibacteraceae</taxon>
        <taxon>Sanguibacter</taxon>
    </lineage>
</organism>
<dbReference type="PANTHER" id="PTHR43811">
    <property type="entry name" value="FKBP-TYPE PEPTIDYL-PROLYL CIS-TRANS ISOMERASE FKPA"/>
    <property type="match status" value="1"/>
</dbReference>
<dbReference type="PROSITE" id="PS50059">
    <property type="entry name" value="FKBP_PPIASE"/>
    <property type="match status" value="1"/>
</dbReference>
<gene>
    <name evidence="10" type="ORF">HF995_11245</name>
</gene>
<dbReference type="EC" id="5.2.1.8" evidence="6"/>
<evidence type="ECO:0000256" key="3">
    <source>
        <dbReference type="ARBA" id="ARBA00023110"/>
    </source>
</evidence>
<evidence type="ECO:0000256" key="7">
    <source>
        <dbReference type="SAM" id="MobiDB-lite"/>
    </source>
</evidence>
<comment type="similarity">
    <text evidence="2 6">Belongs to the FKBP-type PPIase family.</text>
</comment>
<name>A0A9X5FEJ2_9MICO</name>
<feature type="domain" description="PPIase FKBP-type" evidence="9">
    <location>
        <begin position="229"/>
        <end position="315"/>
    </location>
</feature>
<dbReference type="InterPro" id="IPR046357">
    <property type="entry name" value="PPIase_dom_sf"/>
</dbReference>
<evidence type="ECO:0000256" key="4">
    <source>
        <dbReference type="ARBA" id="ARBA00023235"/>
    </source>
</evidence>
<proteinExistence type="inferred from homology"/>
<dbReference type="SUPFAM" id="SSF54534">
    <property type="entry name" value="FKBP-like"/>
    <property type="match status" value="1"/>
</dbReference>
<dbReference type="PANTHER" id="PTHR43811:SF19">
    <property type="entry name" value="39 KDA FK506-BINDING NUCLEAR PROTEIN"/>
    <property type="match status" value="1"/>
</dbReference>